<dbReference type="SUPFAM" id="SSF53474">
    <property type="entry name" value="alpha/beta-Hydrolases"/>
    <property type="match status" value="1"/>
</dbReference>
<dbReference type="Pfam" id="PF12697">
    <property type="entry name" value="Abhydrolase_6"/>
    <property type="match status" value="1"/>
</dbReference>
<proteinExistence type="predicted"/>
<gene>
    <name evidence="2" type="ORF">GBAR_LOCUS11125</name>
</gene>
<evidence type="ECO:0000313" key="2">
    <source>
        <dbReference type="EMBL" id="CAI8018347.1"/>
    </source>
</evidence>
<keyword evidence="3" id="KW-1185">Reference proteome</keyword>
<name>A0AA35RXQ7_GEOBA</name>
<protein>
    <recommendedName>
        <fullName evidence="1">AB hydrolase-1 domain-containing protein</fullName>
    </recommendedName>
</protein>
<evidence type="ECO:0000313" key="3">
    <source>
        <dbReference type="Proteomes" id="UP001174909"/>
    </source>
</evidence>
<evidence type="ECO:0000259" key="1">
    <source>
        <dbReference type="Pfam" id="PF12697"/>
    </source>
</evidence>
<dbReference type="InterPro" id="IPR029058">
    <property type="entry name" value="AB_hydrolase_fold"/>
</dbReference>
<dbReference type="Proteomes" id="UP001174909">
    <property type="component" value="Unassembled WGS sequence"/>
</dbReference>
<accession>A0AA35RXQ7</accession>
<organism evidence="2 3">
    <name type="scientific">Geodia barretti</name>
    <name type="common">Barrett's horny sponge</name>
    <dbReference type="NCBI Taxonomy" id="519541"/>
    <lineage>
        <taxon>Eukaryota</taxon>
        <taxon>Metazoa</taxon>
        <taxon>Porifera</taxon>
        <taxon>Demospongiae</taxon>
        <taxon>Heteroscleromorpha</taxon>
        <taxon>Tetractinellida</taxon>
        <taxon>Astrophorina</taxon>
        <taxon>Geodiidae</taxon>
        <taxon>Geodia</taxon>
    </lineage>
</organism>
<reference evidence="2" key="1">
    <citation type="submission" date="2023-03" db="EMBL/GenBank/DDBJ databases">
        <authorList>
            <person name="Steffen K."/>
            <person name="Cardenas P."/>
        </authorList>
    </citation>
    <scope>NUCLEOTIDE SEQUENCE</scope>
</reference>
<dbReference type="EMBL" id="CASHTH010001687">
    <property type="protein sequence ID" value="CAI8018347.1"/>
    <property type="molecule type" value="Genomic_DNA"/>
</dbReference>
<dbReference type="Gene3D" id="3.40.50.1820">
    <property type="entry name" value="alpha/beta hydrolase"/>
    <property type="match status" value="1"/>
</dbReference>
<comment type="caution">
    <text evidence="2">The sequence shown here is derived from an EMBL/GenBank/DDBJ whole genome shotgun (WGS) entry which is preliminary data.</text>
</comment>
<dbReference type="AlphaFoldDB" id="A0AA35RXQ7"/>
<dbReference type="InterPro" id="IPR000073">
    <property type="entry name" value="AB_hydrolase_1"/>
</dbReference>
<feature type="domain" description="AB hydrolase-1" evidence="1">
    <location>
        <begin position="20"/>
        <end position="198"/>
    </location>
</feature>
<sequence length="207" mass="21849">MGERQHLAALMPPAAINLDLHVSDVVSLLHAEDLSGVILVGHAYAGMVITGVAEQAPERLASLVYVNAVAPSDGEAMVDQLEAVRGAEFVARIRGFIAEGAPFMPAPSTAEEIASRWAVTDPADQAFMLPRLSPQPTLTFAQPVRTGNPRAAGLRREFILCSESGFEPVARRASASGWGVHHIDTGHDPMVTTPQELAGILLAIASS</sequence>